<accession>F2E4M0</accession>
<name>F2E4M0_HORVV</name>
<dbReference type="AlphaFoldDB" id="F2E4M0"/>
<reference evidence="1" key="1">
    <citation type="journal article" date="2011" name="Plant Physiol.">
        <title>Comprehensive sequence analysis of 24,783 barley full-length cDNAs derived from 12 clone libraries.</title>
        <authorList>
            <person name="Matsumoto T."/>
            <person name="Tanaka T."/>
            <person name="Sakai H."/>
            <person name="Amano N."/>
            <person name="Kanamori H."/>
            <person name="Kurita K."/>
            <person name="Kikuta A."/>
            <person name="Kamiya K."/>
            <person name="Yamamoto M."/>
            <person name="Ikawa H."/>
            <person name="Fujii N."/>
            <person name="Hori K."/>
            <person name="Itoh T."/>
            <person name="Sato K."/>
        </authorList>
    </citation>
    <scope>NUCLEOTIDE SEQUENCE</scope>
</reference>
<sequence length="51" mass="5999">MLCLRKTKIIRNNLRAIILDFCLCFHRWVSSFGKVSVVTLKSKNNLVFCRI</sequence>
<evidence type="ECO:0000313" key="1">
    <source>
        <dbReference type="EMBL" id="BAK02292.1"/>
    </source>
</evidence>
<protein>
    <submittedName>
        <fullName evidence="1">Predicted protein</fullName>
    </submittedName>
</protein>
<proteinExistence type="evidence at transcript level"/>
<dbReference type="EMBL" id="AK371094">
    <property type="protein sequence ID" value="BAK02292.1"/>
    <property type="molecule type" value="mRNA"/>
</dbReference>
<organism evidence="1">
    <name type="scientific">Hordeum vulgare subsp. vulgare</name>
    <name type="common">Domesticated barley</name>
    <dbReference type="NCBI Taxonomy" id="112509"/>
    <lineage>
        <taxon>Eukaryota</taxon>
        <taxon>Viridiplantae</taxon>
        <taxon>Streptophyta</taxon>
        <taxon>Embryophyta</taxon>
        <taxon>Tracheophyta</taxon>
        <taxon>Spermatophyta</taxon>
        <taxon>Magnoliopsida</taxon>
        <taxon>Liliopsida</taxon>
        <taxon>Poales</taxon>
        <taxon>Poaceae</taxon>
        <taxon>BOP clade</taxon>
        <taxon>Pooideae</taxon>
        <taxon>Triticodae</taxon>
        <taxon>Triticeae</taxon>
        <taxon>Hordeinae</taxon>
        <taxon>Hordeum</taxon>
    </lineage>
</organism>